<feature type="domain" description="GGDEF" evidence="6">
    <location>
        <begin position="521"/>
        <end position="650"/>
    </location>
</feature>
<feature type="transmembrane region" description="Helical" evidence="3">
    <location>
        <begin position="168"/>
        <end position="187"/>
    </location>
</feature>
<evidence type="ECO:0000256" key="2">
    <source>
        <dbReference type="ARBA" id="ARBA00034247"/>
    </source>
</evidence>
<evidence type="ECO:0000256" key="3">
    <source>
        <dbReference type="SAM" id="Phobius"/>
    </source>
</evidence>
<dbReference type="InterPro" id="IPR035965">
    <property type="entry name" value="PAS-like_dom_sf"/>
</dbReference>
<dbReference type="PANTHER" id="PTHR45138">
    <property type="entry name" value="REGULATORY COMPONENTS OF SENSORY TRANSDUCTION SYSTEM"/>
    <property type="match status" value="1"/>
</dbReference>
<dbReference type="InterPro" id="IPR029787">
    <property type="entry name" value="Nucleotide_cyclase"/>
</dbReference>
<dbReference type="SMART" id="SM00091">
    <property type="entry name" value="PAS"/>
    <property type="match status" value="2"/>
</dbReference>
<keyword evidence="3" id="KW-1133">Transmembrane helix</keyword>
<dbReference type="PROSITE" id="PS50112">
    <property type="entry name" value="PAS"/>
    <property type="match status" value="1"/>
</dbReference>
<organism evidence="7 8">
    <name type="scientific">Candidatus Symbiobacter mobilis CR</name>
    <dbReference type="NCBI Taxonomy" id="946483"/>
    <lineage>
        <taxon>Bacteria</taxon>
        <taxon>Pseudomonadati</taxon>
        <taxon>Pseudomonadota</taxon>
        <taxon>Betaproteobacteria</taxon>
        <taxon>Burkholderiales</taxon>
        <taxon>Comamonadaceae</taxon>
    </lineage>
</organism>
<dbReference type="Gene3D" id="3.30.70.270">
    <property type="match status" value="1"/>
</dbReference>
<dbReference type="GO" id="GO:0052621">
    <property type="term" value="F:diguanylate cyclase activity"/>
    <property type="evidence" value="ECO:0007669"/>
    <property type="project" value="UniProtKB-EC"/>
</dbReference>
<dbReference type="Pfam" id="PF08448">
    <property type="entry name" value="PAS_4"/>
    <property type="match status" value="1"/>
</dbReference>
<dbReference type="STRING" id="946483.Cenrod_0125"/>
<dbReference type="EMBL" id="CP004885">
    <property type="protein sequence ID" value="AGX86259.1"/>
    <property type="molecule type" value="Genomic_DNA"/>
</dbReference>
<evidence type="ECO:0000259" key="6">
    <source>
        <dbReference type="PROSITE" id="PS50887"/>
    </source>
</evidence>
<evidence type="ECO:0000259" key="5">
    <source>
        <dbReference type="PROSITE" id="PS50113"/>
    </source>
</evidence>
<dbReference type="PROSITE" id="PS50113">
    <property type="entry name" value="PAC"/>
    <property type="match status" value="1"/>
</dbReference>
<name>U5N7S7_9BURK</name>
<dbReference type="EC" id="2.7.7.65" evidence="1"/>
<dbReference type="NCBIfam" id="TIGR00254">
    <property type="entry name" value="GGDEF"/>
    <property type="match status" value="1"/>
</dbReference>
<keyword evidence="8" id="KW-1185">Reference proteome</keyword>
<dbReference type="SUPFAM" id="SSF55073">
    <property type="entry name" value="Nucleotide cyclase"/>
    <property type="match status" value="1"/>
</dbReference>
<feature type="domain" description="PAC" evidence="5">
    <location>
        <begin position="417"/>
        <end position="468"/>
    </location>
</feature>
<dbReference type="CDD" id="cd01949">
    <property type="entry name" value="GGDEF"/>
    <property type="match status" value="1"/>
</dbReference>
<protein>
    <recommendedName>
        <fullName evidence="1">diguanylate cyclase</fullName>
        <ecNumber evidence="1">2.7.7.65</ecNumber>
    </recommendedName>
</protein>
<dbReference type="PROSITE" id="PS50887">
    <property type="entry name" value="GGDEF"/>
    <property type="match status" value="1"/>
</dbReference>
<sequence>MKTIVTCMKKLLVWLAPPVFAGDEEKTRQARLANIIGLGSLAFICIVIVGNATDDTVPHLTQIINLIACFVILQFLICLHRGKVTLARLGMILFGFFYIVMVTASLGTIYSSATPVFTFWVLMTGVLFDLRGIVLGSVGASLAVLGLMLAEQAHWMPMPSTTVSVSDWIAYTILFAFTGGLTYYINLGTKRALVRAKTEITQRKIAEVQLQATKDKLHGMLNALPEPLWEISLDGVVHDYRSPCSDHGAALPENILGKRLCDFLPTDAVEQVTTALQEAAHKGQSCGITYTLQLPQGTRWFELSVAAKPGCDKQDQRFICLVRDTTRRQQAEDALLVSEARYRLLADVARDVIWSVNGDGLLTFVSPASETVLGYAPAALQHQTMDAMFAPASLDFWRDYVQQVQLDHKTGKSPKSLRREMECFCKDGSTIWTDVTAHPTFHKTGLVEVIGVSRDITEHKRMVCELQHARDAAESANRALQGAYEELSRIAITDPLTGVYNRRQFIKIAQMEIAQVHRYQTTVSMLLFDIDHFKSINDTYGHLTGDRILVELAKLVSAALRQVDVLARWGGEEFVVIMPQCGAPEAIQLAEKLRILIATHPFPEVRTVTVSLGVAECNPEEHWDAWFKRVDQALYRAKSSGRNMVCLAFE</sequence>
<dbReference type="InterPro" id="IPR050469">
    <property type="entry name" value="Diguanylate_Cyclase"/>
</dbReference>
<evidence type="ECO:0000313" key="8">
    <source>
        <dbReference type="Proteomes" id="UP000017184"/>
    </source>
</evidence>
<feature type="domain" description="PAS" evidence="4">
    <location>
        <begin position="338"/>
        <end position="380"/>
    </location>
</feature>
<dbReference type="GO" id="GO:0043709">
    <property type="term" value="P:cell adhesion involved in single-species biofilm formation"/>
    <property type="evidence" value="ECO:0007669"/>
    <property type="project" value="TreeGrafter"/>
</dbReference>
<feature type="transmembrane region" description="Helical" evidence="3">
    <location>
        <begin position="63"/>
        <end position="82"/>
    </location>
</feature>
<dbReference type="GO" id="GO:0005886">
    <property type="term" value="C:plasma membrane"/>
    <property type="evidence" value="ECO:0007669"/>
    <property type="project" value="TreeGrafter"/>
</dbReference>
<dbReference type="InterPro" id="IPR000014">
    <property type="entry name" value="PAS"/>
</dbReference>
<dbReference type="Gene3D" id="3.30.450.20">
    <property type="entry name" value="PAS domain"/>
    <property type="match status" value="2"/>
</dbReference>
<gene>
    <name evidence="7" type="ORF">Cenrod_0125</name>
</gene>
<dbReference type="eggNOG" id="COG2202">
    <property type="taxonomic scope" value="Bacteria"/>
</dbReference>
<dbReference type="InterPro" id="IPR043128">
    <property type="entry name" value="Rev_trsase/Diguanyl_cyclase"/>
</dbReference>
<dbReference type="NCBIfam" id="TIGR00229">
    <property type="entry name" value="sensory_box"/>
    <property type="match status" value="1"/>
</dbReference>
<dbReference type="InterPro" id="IPR001610">
    <property type="entry name" value="PAC"/>
</dbReference>
<dbReference type="PANTHER" id="PTHR45138:SF9">
    <property type="entry name" value="DIGUANYLATE CYCLASE DGCM-RELATED"/>
    <property type="match status" value="1"/>
</dbReference>
<keyword evidence="3" id="KW-0812">Transmembrane</keyword>
<keyword evidence="3" id="KW-0472">Membrane</keyword>
<dbReference type="GO" id="GO:1902201">
    <property type="term" value="P:negative regulation of bacterial-type flagellum-dependent cell motility"/>
    <property type="evidence" value="ECO:0007669"/>
    <property type="project" value="TreeGrafter"/>
</dbReference>
<feature type="transmembrane region" description="Helical" evidence="3">
    <location>
        <begin position="88"/>
        <end position="110"/>
    </location>
</feature>
<evidence type="ECO:0000256" key="1">
    <source>
        <dbReference type="ARBA" id="ARBA00012528"/>
    </source>
</evidence>
<dbReference type="HOGENOM" id="CLU_421335_0_0_4"/>
<dbReference type="eggNOG" id="COG3706">
    <property type="taxonomic scope" value="Bacteria"/>
</dbReference>
<proteinExistence type="predicted"/>
<dbReference type="SUPFAM" id="SSF55785">
    <property type="entry name" value="PYP-like sensor domain (PAS domain)"/>
    <property type="match status" value="2"/>
</dbReference>
<accession>U5N7S7</accession>
<dbReference type="SMART" id="SM00086">
    <property type="entry name" value="PAC"/>
    <property type="match status" value="2"/>
</dbReference>
<dbReference type="InterPro" id="IPR000700">
    <property type="entry name" value="PAS-assoc_C"/>
</dbReference>
<dbReference type="SMART" id="SM00267">
    <property type="entry name" value="GGDEF"/>
    <property type="match status" value="1"/>
</dbReference>
<dbReference type="Pfam" id="PF00990">
    <property type="entry name" value="GGDEF"/>
    <property type="match status" value="1"/>
</dbReference>
<dbReference type="InterPro" id="IPR000160">
    <property type="entry name" value="GGDEF_dom"/>
</dbReference>
<comment type="catalytic activity">
    <reaction evidence="2">
        <text>2 GTP = 3',3'-c-di-GMP + 2 diphosphate</text>
        <dbReference type="Rhea" id="RHEA:24898"/>
        <dbReference type="ChEBI" id="CHEBI:33019"/>
        <dbReference type="ChEBI" id="CHEBI:37565"/>
        <dbReference type="ChEBI" id="CHEBI:58805"/>
        <dbReference type="EC" id="2.7.7.65"/>
    </reaction>
</comment>
<dbReference type="FunFam" id="3.30.70.270:FF:000001">
    <property type="entry name" value="Diguanylate cyclase domain protein"/>
    <property type="match status" value="1"/>
</dbReference>
<dbReference type="CDD" id="cd00130">
    <property type="entry name" value="PAS"/>
    <property type="match status" value="2"/>
</dbReference>
<dbReference type="Pfam" id="PF13426">
    <property type="entry name" value="PAS_9"/>
    <property type="match status" value="1"/>
</dbReference>
<dbReference type="InterPro" id="IPR013656">
    <property type="entry name" value="PAS_4"/>
</dbReference>
<dbReference type="KEGG" id="cbx:Cenrod_0125"/>
<feature type="transmembrane region" description="Helical" evidence="3">
    <location>
        <begin position="31"/>
        <end position="51"/>
    </location>
</feature>
<dbReference type="AlphaFoldDB" id="U5N7S7"/>
<evidence type="ECO:0000259" key="4">
    <source>
        <dbReference type="PROSITE" id="PS50112"/>
    </source>
</evidence>
<dbReference type="Proteomes" id="UP000017184">
    <property type="component" value="Chromosome"/>
</dbReference>
<evidence type="ECO:0000313" key="7">
    <source>
        <dbReference type="EMBL" id="AGX86259.1"/>
    </source>
</evidence>
<reference evidence="7 8" key="1">
    <citation type="journal article" date="2013" name="Genome Biol.">
        <title>Genomic analysis reveals key aspects of prokaryotic symbiosis in the phototrophic consortium "Chlorochromatium aggregatum".</title>
        <authorList>
            <person name="Liu Z."/>
            <person name="Muller J."/>
            <person name="Li T."/>
            <person name="Alvey R.M."/>
            <person name="Vogl K."/>
            <person name="Frigaard N.U."/>
            <person name="Rockwell N.C."/>
            <person name="Boyd E.S."/>
            <person name="Tomsho L.P."/>
            <person name="Schuster S.C."/>
            <person name="Henke P."/>
            <person name="Rohde M."/>
            <person name="Overmann J."/>
            <person name="Bryant D.A."/>
        </authorList>
    </citation>
    <scope>NUCLEOTIDE SEQUENCE [LARGE SCALE GENOMIC DNA]</scope>
    <source>
        <strain evidence="7">CR</strain>
    </source>
</reference>
<feature type="transmembrane region" description="Helical" evidence="3">
    <location>
        <begin position="117"/>
        <end position="148"/>
    </location>
</feature>